<dbReference type="OrthoDB" id="6647884at2"/>
<feature type="coiled-coil region" evidence="1">
    <location>
        <begin position="66"/>
        <end position="109"/>
    </location>
</feature>
<evidence type="ECO:0000256" key="1">
    <source>
        <dbReference type="SAM" id="Coils"/>
    </source>
</evidence>
<dbReference type="EMBL" id="WFKQ01000009">
    <property type="protein sequence ID" value="MUG33039.1"/>
    <property type="molecule type" value="Genomic_DNA"/>
</dbReference>
<proteinExistence type="predicted"/>
<dbReference type="Proteomes" id="UP000442109">
    <property type="component" value="Unassembled WGS sequence"/>
</dbReference>
<comment type="caution">
    <text evidence="2">The sequence shown here is derived from an EMBL/GenBank/DDBJ whole genome shotgun (WGS) entry which is preliminary data.</text>
</comment>
<accession>A0A844M269</accession>
<organism evidence="2 3">
    <name type="scientific">Psychrobacter sanguinis</name>
    <dbReference type="NCBI Taxonomy" id="861445"/>
    <lineage>
        <taxon>Bacteria</taxon>
        <taxon>Pseudomonadati</taxon>
        <taxon>Pseudomonadota</taxon>
        <taxon>Gammaproteobacteria</taxon>
        <taxon>Moraxellales</taxon>
        <taxon>Moraxellaceae</taxon>
        <taxon>Psychrobacter</taxon>
    </lineage>
</organism>
<dbReference type="AlphaFoldDB" id="A0A844M269"/>
<reference evidence="2 3" key="1">
    <citation type="journal article" date="2019" name="PLoS ONE">
        <title>Pup mortality in New Zealand sea lions (Phocarctos hookeri) at Enderby Island, Auckland Islands, 2013-18.</title>
        <authorList>
            <person name="Michael S.A."/>
            <person name="Hayman D.T.S."/>
            <person name="Gray R."/>
            <person name="Zhang J."/>
            <person name="Rogers L."/>
            <person name="Roe W.D."/>
        </authorList>
    </citation>
    <scope>NUCLEOTIDE SEQUENCE [LARGE SCALE GENOMIC DNA]</scope>
    <source>
        <strain evidence="2 3">SM868</strain>
    </source>
</reference>
<sequence>MFAFVFTLLITALAMWAFFKFMYPKPPKAFMPQEGDVITPRDCSLCGYPLAEYRGVLEPKPEGCISDAERQKIQQLTAEIDDLQQRLQQDALEANLTRQQKKHAKLAKEQQQKQLFEKQQALKQLTSWFFCNYDHQADFHAQSTKPPSR</sequence>
<dbReference type="RefSeq" id="WP_155587532.1">
    <property type="nucleotide sequence ID" value="NZ_WFKQ01000009.1"/>
</dbReference>
<protein>
    <submittedName>
        <fullName evidence="2">Uncharacterized protein</fullName>
    </submittedName>
</protein>
<keyword evidence="3" id="KW-1185">Reference proteome</keyword>
<evidence type="ECO:0000313" key="2">
    <source>
        <dbReference type="EMBL" id="MUG33039.1"/>
    </source>
</evidence>
<keyword evidence="1" id="KW-0175">Coiled coil</keyword>
<evidence type="ECO:0000313" key="3">
    <source>
        <dbReference type="Proteomes" id="UP000442109"/>
    </source>
</evidence>
<name>A0A844M269_9GAMM</name>
<gene>
    <name evidence="2" type="ORF">GB996_09545</name>
</gene>